<organism evidence="10 11">
    <name type="scientific">Magnaporthiopsis poae (strain ATCC 64411 / 73-15)</name>
    <name type="common">Kentucky bluegrass fungus</name>
    <name type="synonym">Magnaporthe poae</name>
    <dbReference type="NCBI Taxonomy" id="644358"/>
    <lineage>
        <taxon>Eukaryota</taxon>
        <taxon>Fungi</taxon>
        <taxon>Dikarya</taxon>
        <taxon>Ascomycota</taxon>
        <taxon>Pezizomycotina</taxon>
        <taxon>Sordariomycetes</taxon>
        <taxon>Sordariomycetidae</taxon>
        <taxon>Magnaporthales</taxon>
        <taxon>Magnaporthaceae</taxon>
        <taxon>Magnaporthiopsis</taxon>
    </lineage>
</organism>
<proteinExistence type="inferred from homology"/>
<evidence type="ECO:0000313" key="11">
    <source>
        <dbReference type="Proteomes" id="UP000011715"/>
    </source>
</evidence>
<comment type="similarity">
    <text evidence="5">Belongs to the SAT4 family.</text>
</comment>
<dbReference type="PANTHER" id="PTHR33048:SF42">
    <property type="entry name" value="INTEGRAL MEMBRANE PROTEIN"/>
    <property type="match status" value="1"/>
</dbReference>
<dbReference type="Pfam" id="PF20684">
    <property type="entry name" value="Fung_rhodopsin"/>
    <property type="match status" value="1"/>
</dbReference>
<evidence type="ECO:0000256" key="4">
    <source>
        <dbReference type="ARBA" id="ARBA00023136"/>
    </source>
</evidence>
<keyword evidence="2 7" id="KW-0812">Transmembrane</keyword>
<reference evidence="9" key="2">
    <citation type="submission" date="2010-05" db="EMBL/GenBank/DDBJ databases">
        <title>The Genome Sequence of Magnaporthe poae strain ATCC 64411.</title>
        <authorList>
            <consortium name="The Broad Institute Genome Sequencing Platform"/>
            <consortium name="Broad Institute Genome Sequencing Center for Infectious Disease"/>
            <person name="Ma L.-J."/>
            <person name="Dead R."/>
            <person name="Young S."/>
            <person name="Zeng Q."/>
            <person name="Koehrsen M."/>
            <person name="Alvarado L."/>
            <person name="Berlin A."/>
            <person name="Chapman S.B."/>
            <person name="Chen Z."/>
            <person name="Freedman E."/>
            <person name="Gellesch M."/>
            <person name="Goldberg J."/>
            <person name="Griggs A."/>
            <person name="Gujja S."/>
            <person name="Heilman E.R."/>
            <person name="Heiman D."/>
            <person name="Hepburn T."/>
            <person name="Howarth C."/>
            <person name="Jen D."/>
            <person name="Larson L."/>
            <person name="Mehta T."/>
            <person name="Neiman D."/>
            <person name="Pearson M."/>
            <person name="Roberts A."/>
            <person name="Saif S."/>
            <person name="Shea T."/>
            <person name="Shenoy N."/>
            <person name="Sisk P."/>
            <person name="Stolte C."/>
            <person name="Sykes S."/>
            <person name="Walk T."/>
            <person name="White J."/>
            <person name="Yandava C."/>
            <person name="Haas B."/>
            <person name="Nusbaum C."/>
            <person name="Birren B."/>
        </authorList>
    </citation>
    <scope>NUCLEOTIDE SEQUENCE</scope>
    <source>
        <strain evidence="9">ATCC 64411</strain>
    </source>
</reference>
<dbReference type="EMBL" id="ADBL01001443">
    <property type="status" value="NOT_ANNOTATED_CDS"/>
    <property type="molecule type" value="Genomic_DNA"/>
</dbReference>
<evidence type="ECO:0000256" key="5">
    <source>
        <dbReference type="ARBA" id="ARBA00038359"/>
    </source>
</evidence>
<gene>
    <name evidence="9" type="ORF">MAPG_06020</name>
</gene>
<feature type="transmembrane region" description="Helical" evidence="7">
    <location>
        <begin position="62"/>
        <end position="83"/>
    </location>
</feature>
<comment type="subcellular location">
    <subcellularLocation>
        <location evidence="1">Membrane</location>
        <topology evidence="1">Multi-pass membrane protein</topology>
    </subcellularLocation>
</comment>
<evidence type="ECO:0000256" key="7">
    <source>
        <dbReference type="SAM" id="Phobius"/>
    </source>
</evidence>
<evidence type="ECO:0000256" key="6">
    <source>
        <dbReference type="SAM" id="MobiDB-lite"/>
    </source>
</evidence>
<evidence type="ECO:0000259" key="8">
    <source>
        <dbReference type="Pfam" id="PF20684"/>
    </source>
</evidence>
<dbReference type="InterPro" id="IPR052337">
    <property type="entry name" value="SAT4-like"/>
</dbReference>
<reference evidence="11" key="1">
    <citation type="submission" date="2010-05" db="EMBL/GenBank/DDBJ databases">
        <title>The genome sequence of Magnaporthe poae strain ATCC 64411.</title>
        <authorList>
            <person name="Ma L.-J."/>
            <person name="Dead R."/>
            <person name="Young S."/>
            <person name="Zeng Q."/>
            <person name="Koehrsen M."/>
            <person name="Alvarado L."/>
            <person name="Berlin A."/>
            <person name="Chapman S.B."/>
            <person name="Chen Z."/>
            <person name="Freedman E."/>
            <person name="Gellesch M."/>
            <person name="Goldberg J."/>
            <person name="Griggs A."/>
            <person name="Gujja S."/>
            <person name="Heilman E.R."/>
            <person name="Heiman D."/>
            <person name="Hepburn T."/>
            <person name="Howarth C."/>
            <person name="Jen D."/>
            <person name="Larson L."/>
            <person name="Mehta T."/>
            <person name="Neiman D."/>
            <person name="Pearson M."/>
            <person name="Roberts A."/>
            <person name="Saif S."/>
            <person name="Shea T."/>
            <person name="Shenoy N."/>
            <person name="Sisk P."/>
            <person name="Stolte C."/>
            <person name="Sykes S."/>
            <person name="Walk T."/>
            <person name="White J."/>
            <person name="Yandava C."/>
            <person name="Haas B."/>
            <person name="Nusbaum C."/>
            <person name="Birren B."/>
        </authorList>
    </citation>
    <scope>NUCLEOTIDE SEQUENCE [LARGE SCALE GENOMIC DNA]</scope>
    <source>
        <strain evidence="11">ATCC 64411 / 73-15</strain>
    </source>
</reference>
<dbReference type="InterPro" id="IPR049326">
    <property type="entry name" value="Rhodopsin_dom_fungi"/>
</dbReference>
<name>A0A0C4E0X8_MAGP6</name>
<dbReference type="eggNOG" id="ENOG502R93K">
    <property type="taxonomic scope" value="Eukaryota"/>
</dbReference>
<reference evidence="9" key="3">
    <citation type="submission" date="2011-03" db="EMBL/GenBank/DDBJ databases">
        <title>Annotation of Magnaporthe poae ATCC 64411.</title>
        <authorList>
            <person name="Ma L.-J."/>
            <person name="Dead R."/>
            <person name="Young S.K."/>
            <person name="Zeng Q."/>
            <person name="Gargeya S."/>
            <person name="Fitzgerald M."/>
            <person name="Haas B."/>
            <person name="Abouelleil A."/>
            <person name="Alvarado L."/>
            <person name="Arachchi H.M."/>
            <person name="Berlin A."/>
            <person name="Brown A."/>
            <person name="Chapman S.B."/>
            <person name="Chen Z."/>
            <person name="Dunbar C."/>
            <person name="Freedman E."/>
            <person name="Gearin G."/>
            <person name="Gellesch M."/>
            <person name="Goldberg J."/>
            <person name="Griggs A."/>
            <person name="Gujja S."/>
            <person name="Heiman D."/>
            <person name="Howarth C."/>
            <person name="Larson L."/>
            <person name="Lui A."/>
            <person name="MacDonald P.J.P."/>
            <person name="Mehta T."/>
            <person name="Montmayeur A."/>
            <person name="Murphy C."/>
            <person name="Neiman D."/>
            <person name="Pearson M."/>
            <person name="Priest M."/>
            <person name="Roberts A."/>
            <person name="Saif S."/>
            <person name="Shea T."/>
            <person name="Shenoy N."/>
            <person name="Sisk P."/>
            <person name="Stolte C."/>
            <person name="Sykes S."/>
            <person name="Yandava C."/>
            <person name="Wortman J."/>
            <person name="Nusbaum C."/>
            <person name="Birren B."/>
        </authorList>
    </citation>
    <scope>NUCLEOTIDE SEQUENCE</scope>
    <source>
        <strain evidence="9">ATCC 64411</strain>
    </source>
</reference>
<evidence type="ECO:0000256" key="3">
    <source>
        <dbReference type="ARBA" id="ARBA00022989"/>
    </source>
</evidence>
<feature type="transmembrane region" description="Helical" evidence="7">
    <location>
        <begin position="32"/>
        <end position="50"/>
    </location>
</feature>
<feature type="transmembrane region" description="Helical" evidence="7">
    <location>
        <begin position="258"/>
        <end position="282"/>
    </location>
</feature>
<feature type="domain" description="Rhodopsin" evidence="8">
    <location>
        <begin position="46"/>
        <end position="282"/>
    </location>
</feature>
<keyword evidence="11" id="KW-1185">Reference proteome</keyword>
<evidence type="ECO:0000256" key="1">
    <source>
        <dbReference type="ARBA" id="ARBA00004141"/>
    </source>
</evidence>
<dbReference type="EMBL" id="GL876970">
    <property type="protein sequence ID" value="KLU87014.1"/>
    <property type="molecule type" value="Genomic_DNA"/>
</dbReference>
<dbReference type="Proteomes" id="UP000011715">
    <property type="component" value="Unassembled WGS sequence"/>
</dbReference>
<evidence type="ECO:0000313" key="9">
    <source>
        <dbReference type="EMBL" id="KLU87014.1"/>
    </source>
</evidence>
<dbReference type="VEuPathDB" id="FungiDB:MAPG_06020"/>
<keyword evidence="4 7" id="KW-0472">Membrane</keyword>
<dbReference type="PANTHER" id="PTHR33048">
    <property type="entry name" value="PTH11-LIKE INTEGRAL MEMBRANE PROTEIN (AFU_ORTHOLOGUE AFUA_5G11245)"/>
    <property type="match status" value="1"/>
</dbReference>
<accession>A0A0C4E0X8</accession>
<dbReference type="GO" id="GO:0016020">
    <property type="term" value="C:membrane"/>
    <property type="evidence" value="ECO:0007669"/>
    <property type="project" value="UniProtKB-SubCell"/>
</dbReference>
<evidence type="ECO:0000313" key="10">
    <source>
        <dbReference type="EnsemblFungi" id="MAPG_06020T0"/>
    </source>
</evidence>
<feature type="transmembrane region" description="Helical" evidence="7">
    <location>
        <begin position="220"/>
        <end position="238"/>
    </location>
</feature>
<reference evidence="10" key="4">
    <citation type="journal article" date="2015" name="G3 (Bethesda)">
        <title>Genome sequences of three phytopathogenic species of the Magnaporthaceae family of fungi.</title>
        <authorList>
            <person name="Okagaki L.H."/>
            <person name="Nunes C.C."/>
            <person name="Sailsbery J."/>
            <person name="Clay B."/>
            <person name="Brown D."/>
            <person name="John T."/>
            <person name="Oh Y."/>
            <person name="Young N."/>
            <person name="Fitzgerald M."/>
            <person name="Haas B.J."/>
            <person name="Zeng Q."/>
            <person name="Young S."/>
            <person name="Adiconis X."/>
            <person name="Fan L."/>
            <person name="Levin J.Z."/>
            <person name="Mitchell T.K."/>
            <person name="Okubara P.A."/>
            <person name="Farman M.L."/>
            <person name="Kohn L.M."/>
            <person name="Birren B."/>
            <person name="Ma L.-J."/>
            <person name="Dean R.A."/>
        </authorList>
    </citation>
    <scope>NUCLEOTIDE SEQUENCE</scope>
    <source>
        <strain evidence="10">ATCC 64411 / 73-15</strain>
    </source>
</reference>
<dbReference type="STRING" id="644358.A0A0C4E0X8"/>
<dbReference type="AlphaFoldDB" id="A0A0C4E0X8"/>
<reference evidence="10" key="5">
    <citation type="submission" date="2015-06" db="UniProtKB">
        <authorList>
            <consortium name="EnsemblFungi"/>
        </authorList>
    </citation>
    <scope>IDENTIFICATION</scope>
    <source>
        <strain evidence="10">ATCC 64411</strain>
    </source>
</reference>
<feature type="region of interest" description="Disordered" evidence="6">
    <location>
        <begin position="380"/>
        <end position="412"/>
    </location>
</feature>
<feature type="region of interest" description="Disordered" evidence="6">
    <location>
        <begin position="334"/>
        <end position="353"/>
    </location>
</feature>
<feature type="transmembrane region" description="Helical" evidence="7">
    <location>
        <begin position="103"/>
        <end position="126"/>
    </location>
</feature>
<dbReference type="OrthoDB" id="5417887at2759"/>
<dbReference type="EnsemblFungi" id="MAPG_06020T0">
    <property type="protein sequence ID" value="MAPG_06020T0"/>
    <property type="gene ID" value="MAPG_06020"/>
</dbReference>
<sequence>MYLRDVVAASGPSVNGIEVPDVANNGPRTMKTVWPLFAFATVFILLRLYSKARRTNALWWDDYVLLASWTSFLVACVQLSVSISNGFGRPSKTLEPNNLDRIGLGYLVLGTALLLASSGSKTSCVITMSRLSGTKLTVALWSITVSMNVLQTTNIVLLWVRCTPLEKTWNPTVGGSCRPWEVNLGVAEASAAHSGVVDLGLAMTPWMLLSKLNIKRREKIGVCLAMSMGVFAAAATFATVSKLELLASADFILQGGDLIILASVEIALTMVAASVPLLRTLVCDINASRGRRQAQDEDLGFRARILNIWQSVRGSSSFGNGLAVVVMEAGPSCHDQPPRAGMDHPPSLSKETVSYGPMSKCDLVKSHWGGGSGGVVIEMREVGGGDADQGDDADSMRQLNASSKGRDARSAL</sequence>
<protein>
    <recommendedName>
        <fullName evidence="8">Rhodopsin domain-containing protein</fullName>
    </recommendedName>
</protein>
<keyword evidence="3 7" id="KW-1133">Transmembrane helix</keyword>
<dbReference type="OMA" id="VEIALTM"/>
<evidence type="ECO:0000256" key="2">
    <source>
        <dbReference type="ARBA" id="ARBA00022692"/>
    </source>
</evidence>